<evidence type="ECO:0000256" key="2">
    <source>
        <dbReference type="ARBA" id="ARBA00004496"/>
    </source>
</evidence>
<dbReference type="GO" id="GO:0003774">
    <property type="term" value="F:cytoskeletal motor activity"/>
    <property type="evidence" value="ECO:0007669"/>
    <property type="project" value="InterPro"/>
</dbReference>
<accession>A0A1I1TLJ1</accession>
<dbReference type="PRINTS" id="PR01003">
    <property type="entry name" value="FLGFLIH"/>
</dbReference>
<feature type="domain" description="Flagellar assembly protein FliH/Type III secretion system HrpE" evidence="10">
    <location>
        <begin position="92"/>
        <end position="218"/>
    </location>
</feature>
<dbReference type="InterPro" id="IPR051472">
    <property type="entry name" value="T3SS_Stator/FliH"/>
</dbReference>
<evidence type="ECO:0000256" key="1">
    <source>
        <dbReference type="ARBA" id="ARBA00003041"/>
    </source>
</evidence>
<keyword evidence="8" id="KW-0653">Protein transport</keyword>
<evidence type="ECO:0000256" key="7">
    <source>
        <dbReference type="ARBA" id="ARBA00022795"/>
    </source>
</evidence>
<keyword evidence="6" id="KW-0963">Cytoplasm</keyword>
<dbReference type="GO" id="GO:0071973">
    <property type="term" value="P:bacterial-type flagellum-dependent cell motility"/>
    <property type="evidence" value="ECO:0007669"/>
    <property type="project" value="InterPro"/>
</dbReference>
<dbReference type="InterPro" id="IPR018035">
    <property type="entry name" value="Flagellar_FliH/T3SS_HrpE"/>
</dbReference>
<dbReference type="GO" id="GO:0009288">
    <property type="term" value="C:bacterial-type flagellum"/>
    <property type="evidence" value="ECO:0007669"/>
    <property type="project" value="InterPro"/>
</dbReference>
<evidence type="ECO:0000256" key="3">
    <source>
        <dbReference type="ARBA" id="ARBA00006602"/>
    </source>
</evidence>
<name>A0A1I1TLJ1_PSEOC</name>
<dbReference type="EMBL" id="FOMO01000002">
    <property type="protein sequence ID" value="SFD56310.1"/>
    <property type="molecule type" value="Genomic_DNA"/>
</dbReference>
<comment type="similarity">
    <text evidence="3">Belongs to the FliH family.</text>
</comment>
<gene>
    <name evidence="11" type="ORF">SAMN05216372_102446</name>
</gene>
<evidence type="ECO:0000256" key="6">
    <source>
        <dbReference type="ARBA" id="ARBA00022490"/>
    </source>
</evidence>
<protein>
    <recommendedName>
        <fullName evidence="4">Flagellar assembly protein FliH</fullName>
    </recommendedName>
</protein>
<dbReference type="AlphaFoldDB" id="A0A1I1TLJ1"/>
<keyword evidence="7" id="KW-1005">Bacterial flagellum biogenesis</keyword>
<reference evidence="12" key="1">
    <citation type="submission" date="2016-10" db="EMBL/GenBank/DDBJ databases">
        <authorList>
            <person name="Varghese N."/>
            <person name="Submissions S."/>
        </authorList>
    </citation>
    <scope>NUCLEOTIDE SEQUENCE [LARGE SCALE GENOMIC DNA]</scope>
    <source>
        <strain evidence="12">JCM 2783</strain>
    </source>
</reference>
<keyword evidence="5" id="KW-0813">Transport</keyword>
<dbReference type="InterPro" id="IPR000563">
    <property type="entry name" value="Flag_FliH"/>
</dbReference>
<keyword evidence="9" id="KW-1006">Bacterial flagellum protein export</keyword>
<evidence type="ECO:0000256" key="5">
    <source>
        <dbReference type="ARBA" id="ARBA00022448"/>
    </source>
</evidence>
<keyword evidence="12" id="KW-1185">Reference proteome</keyword>
<keyword evidence="11" id="KW-0282">Flagellum</keyword>
<keyword evidence="11" id="KW-0969">Cilium</keyword>
<organism evidence="11 12">
    <name type="scientific">Pseudomonas straminea</name>
    <dbReference type="NCBI Taxonomy" id="47882"/>
    <lineage>
        <taxon>Bacteria</taxon>
        <taxon>Pseudomonadati</taxon>
        <taxon>Pseudomonadota</taxon>
        <taxon>Gammaproteobacteria</taxon>
        <taxon>Pseudomonadales</taxon>
        <taxon>Pseudomonadaceae</taxon>
        <taxon>Phytopseudomonas</taxon>
    </lineage>
</organism>
<evidence type="ECO:0000259" key="10">
    <source>
        <dbReference type="Pfam" id="PF02108"/>
    </source>
</evidence>
<evidence type="ECO:0000313" key="12">
    <source>
        <dbReference type="Proteomes" id="UP000243950"/>
    </source>
</evidence>
<keyword evidence="11" id="KW-0966">Cell projection</keyword>
<dbReference type="PANTHER" id="PTHR34982">
    <property type="entry name" value="YOP PROTEINS TRANSLOCATION PROTEIN L"/>
    <property type="match status" value="1"/>
</dbReference>
<dbReference type="GO" id="GO:0005829">
    <property type="term" value="C:cytosol"/>
    <property type="evidence" value="ECO:0007669"/>
    <property type="project" value="TreeGrafter"/>
</dbReference>
<comment type="subcellular location">
    <subcellularLocation>
        <location evidence="2">Cytoplasm</location>
    </subcellularLocation>
</comment>
<dbReference type="GO" id="GO:0015031">
    <property type="term" value="P:protein transport"/>
    <property type="evidence" value="ECO:0007669"/>
    <property type="project" value="UniProtKB-KW"/>
</dbReference>
<evidence type="ECO:0000313" key="11">
    <source>
        <dbReference type="EMBL" id="SFD56310.1"/>
    </source>
</evidence>
<evidence type="ECO:0000256" key="4">
    <source>
        <dbReference type="ARBA" id="ARBA00016507"/>
    </source>
</evidence>
<comment type="function">
    <text evidence="1">Needed for flagellar regrowth and assembly.</text>
</comment>
<dbReference type="GO" id="GO:0044781">
    <property type="term" value="P:bacterial-type flagellum organization"/>
    <property type="evidence" value="ECO:0007669"/>
    <property type="project" value="UniProtKB-KW"/>
</dbReference>
<dbReference type="NCBIfam" id="NF009925">
    <property type="entry name" value="PRK13386.1"/>
    <property type="match status" value="1"/>
</dbReference>
<dbReference type="Pfam" id="PF02108">
    <property type="entry name" value="FliH"/>
    <property type="match status" value="1"/>
</dbReference>
<proteinExistence type="inferred from homology"/>
<evidence type="ECO:0000256" key="8">
    <source>
        <dbReference type="ARBA" id="ARBA00022927"/>
    </source>
</evidence>
<sequence>MSVKVSRDHDKAWRAYRFPPRCPDILESGGDAASVQRAMSDGFQQGIEKGYQEGLQQGHDAGHQQGLQLGREEGLRLGREEGRRHGQTAFEEAARPLDALYAQLQQHAAEQERKRRQELLELVGKVARQVIRCELTLHPDQLLTLAEEALAGMPGEQGEQGEVKVLLNPDEYARLRDLAPERAATWRLVADERLALGECRVVTAQAEADIGCQQRLDSCLETLAEHLELTED</sequence>
<dbReference type="PANTHER" id="PTHR34982:SF1">
    <property type="entry name" value="FLAGELLAR ASSEMBLY PROTEIN FLIH"/>
    <property type="match status" value="1"/>
</dbReference>
<evidence type="ECO:0000256" key="9">
    <source>
        <dbReference type="ARBA" id="ARBA00023225"/>
    </source>
</evidence>
<dbReference type="RefSeq" id="WP_093502006.1">
    <property type="nucleotide sequence ID" value="NZ_BSSG01000002.1"/>
</dbReference>
<dbReference type="Proteomes" id="UP000243950">
    <property type="component" value="Unassembled WGS sequence"/>
</dbReference>